<keyword evidence="3" id="KW-1185">Reference proteome</keyword>
<dbReference type="AlphaFoldDB" id="A0A6G7J3F1"/>
<name>A0A6G7J3F1_9FLAO</name>
<proteinExistence type="predicted"/>
<sequence length="1201" mass="143341">MRQEHYELRYLNKTKDYTSNFSLLGVDNKVLLADEIFRQKKIVLLGNPGIGKTTELKHLFDDLWEKKDESGLIPFFIDLKYFRRANKFEDLILYKDWKSLPNVVFILDSLDEIEHLHDFISEFEIFTTKHTDLGLRYVISCRTNIYEKYLVKISGFQTYYLQNLNFDQAKSILYKKYAIEIDKLSIDEKNKEFIQSPFFLRLFAEFYSKEGRLPTSDSEIWNLYINETINTHKTKYIKKGLILKPILINRLEKVAFINELMQRNYISDAHLYEIFNYEYETFTSNPPLINYNSAQDNWSFEHRQVQEFFVAKVLLNKNLDQILEIIKIDNINAIHPSLFNSITFLINLFDEIDPVRIGLIDWLKENQIEILFKADSDRIDKKIRVNIFQEYFKKECIEKTLWINTRRTFEPDEIGRFGNCKENFDFLLVIVNNFKKYHFRALFSAIELMNFFSPDSYSTSILKKELFDKLKSKDFPIGAKSQILRLIKKHHFVGLDKEYLNRIYDLFKTETNKQLNNNLLLLLSDEENIDQYYEFIKHEYLLAHNIKRRLELDEVLRGNRLILNKLILRIQDPKNFLEIISIYFNNELRPTYANDFEPGLVDKCLSLIKEDPNFIIDLFSEIKDDYRFFRHDEVLEKIVKASNKQSEVISYLLKSSDVDDNRYFISKIVKEENIERLVEELIEGDASQQQIEYFRNNIGNTNSRKLAVYFNDLMEEKGIGFKEEVFSEEKFIRYQEDYNLHIQDNFDILFDKKRLTDEIKNILENYNNEISRERLNELRRNWYEQNGHGNEIDTSLSILENLMFSLNLDVLPFSEVDKIFERDDFFLVDTIRKKIEKHQNKNKELIISKEQKKFIENWSLSMAEKIDFKSIAKATGPTSFSYSYDYKKMETVFYFQKRFGFVLPNDFLLNSIEFYEFDKTGELDESFYYLKSLISDDKMFDKQIVYNLNEKQLLGLSKSKHIEYALKHNLSECFKSIREYLIQGESFFNERTKLEDYVNLTNDKEILLELCFDEESYIYWRSIDLMLKLNINKDFCISCAIQYLDLKKEKFKTDAFKILIELNHIKTYEYLIDALRDEKPFSLYSIKFSHFNNIPSSAKLGELFELIYSTEIDGFESSYYRDFFRALITNLSSNGEDFPKIQEVLHGIKKDLKDKKSDLFHINLLIDDSENAYINSKSKPYTFKQAKKIALELSNDADFLG</sequence>
<evidence type="ECO:0000313" key="2">
    <source>
        <dbReference type="EMBL" id="QII44997.1"/>
    </source>
</evidence>
<reference evidence="2 3" key="1">
    <citation type="submission" date="2020-02" db="EMBL/GenBank/DDBJ databases">
        <title>Complete genome of Muricauda sp. 501str8.</title>
        <authorList>
            <person name="Dong B."/>
            <person name="Zhu S."/>
            <person name="Yang J."/>
            <person name="Chen J."/>
        </authorList>
    </citation>
    <scope>NUCLEOTIDE SEQUENCE [LARGE SCALE GENOMIC DNA]</scope>
    <source>
        <strain evidence="2 3">501str8</strain>
    </source>
</reference>
<dbReference type="Gene3D" id="3.40.50.300">
    <property type="entry name" value="P-loop containing nucleotide triphosphate hydrolases"/>
    <property type="match status" value="1"/>
</dbReference>
<dbReference type="InterPro" id="IPR027417">
    <property type="entry name" value="P-loop_NTPase"/>
</dbReference>
<dbReference type="RefSeq" id="WP_166248522.1">
    <property type="nucleotide sequence ID" value="NZ_CP049616.1"/>
</dbReference>
<dbReference type="EMBL" id="CP049616">
    <property type="protein sequence ID" value="QII44997.1"/>
    <property type="molecule type" value="Genomic_DNA"/>
</dbReference>
<dbReference type="SUPFAM" id="SSF52540">
    <property type="entry name" value="P-loop containing nucleoside triphosphate hydrolases"/>
    <property type="match status" value="1"/>
</dbReference>
<organism evidence="2 3">
    <name type="scientific">Flagellimonas oceani</name>
    <dbReference type="NCBI Taxonomy" id="2698672"/>
    <lineage>
        <taxon>Bacteria</taxon>
        <taxon>Pseudomonadati</taxon>
        <taxon>Bacteroidota</taxon>
        <taxon>Flavobacteriia</taxon>
        <taxon>Flavobacteriales</taxon>
        <taxon>Flavobacteriaceae</taxon>
        <taxon>Flagellimonas</taxon>
    </lineage>
</organism>
<protein>
    <submittedName>
        <fullName evidence="2">NACHT domain-containing protein</fullName>
    </submittedName>
</protein>
<evidence type="ECO:0000313" key="3">
    <source>
        <dbReference type="Proteomes" id="UP000502928"/>
    </source>
</evidence>
<accession>A0A6G7J3F1</accession>
<feature type="domain" description="NACHT" evidence="1">
    <location>
        <begin position="42"/>
        <end position="175"/>
    </location>
</feature>
<dbReference type="InterPro" id="IPR007111">
    <property type="entry name" value="NACHT_NTPase"/>
</dbReference>
<dbReference type="Proteomes" id="UP000502928">
    <property type="component" value="Chromosome"/>
</dbReference>
<dbReference type="Pfam" id="PF05729">
    <property type="entry name" value="NACHT"/>
    <property type="match status" value="1"/>
</dbReference>
<gene>
    <name evidence="2" type="ORF">GVT53_09985</name>
</gene>
<dbReference type="KEGG" id="mut:GVT53_09985"/>
<evidence type="ECO:0000259" key="1">
    <source>
        <dbReference type="Pfam" id="PF05729"/>
    </source>
</evidence>